<dbReference type="AlphaFoldDB" id="A0A9D7LNB7"/>
<evidence type="ECO:0000256" key="1">
    <source>
        <dbReference type="ARBA" id="ARBA00023125"/>
    </source>
</evidence>
<comment type="caution">
    <text evidence="3">The sequence shown here is derived from an EMBL/GenBank/DDBJ whole genome shotgun (WGS) entry which is preliminary data.</text>
</comment>
<dbReference type="GO" id="GO:0003677">
    <property type="term" value="F:DNA binding"/>
    <property type="evidence" value="ECO:0007669"/>
    <property type="project" value="UniProtKB-KW"/>
</dbReference>
<protein>
    <submittedName>
        <fullName evidence="3">Phage integrase N-terminal SAM-like domain-containing protein</fullName>
    </submittedName>
</protein>
<dbReference type="Proteomes" id="UP000808146">
    <property type="component" value="Unassembled WGS sequence"/>
</dbReference>
<keyword evidence="1" id="KW-0238">DNA-binding</keyword>
<dbReference type="GO" id="GO:0015074">
    <property type="term" value="P:DNA integration"/>
    <property type="evidence" value="ECO:0007669"/>
    <property type="project" value="InterPro"/>
</dbReference>
<dbReference type="EMBL" id="JADKBR010000015">
    <property type="protein sequence ID" value="MBK8890761.1"/>
    <property type="molecule type" value="Genomic_DNA"/>
</dbReference>
<gene>
    <name evidence="3" type="ORF">IPN75_10380</name>
</gene>
<dbReference type="InterPro" id="IPR010998">
    <property type="entry name" value="Integrase_recombinase_N"/>
</dbReference>
<evidence type="ECO:0000313" key="4">
    <source>
        <dbReference type="Proteomes" id="UP000808146"/>
    </source>
</evidence>
<accession>A0A9D7LNB7</accession>
<sequence length="55" mass="6440">MDLVSTICRRRHSSPRKEEAYRYWIRQYVLFHGKAHPGILGAVHVEELLNHLANA</sequence>
<dbReference type="Pfam" id="PF13495">
    <property type="entry name" value="Phage_int_SAM_4"/>
    <property type="match status" value="1"/>
</dbReference>
<name>A0A9D7LNB7_9RHOO</name>
<feature type="domain" description="Integrase SAM-like N-terminal" evidence="2">
    <location>
        <begin position="4"/>
        <end position="54"/>
    </location>
</feature>
<organism evidence="3 4">
    <name type="scientific">Candidatus Dechloromonas phosphorivorans</name>
    <dbReference type="NCBI Taxonomy" id="2899244"/>
    <lineage>
        <taxon>Bacteria</taxon>
        <taxon>Pseudomonadati</taxon>
        <taxon>Pseudomonadota</taxon>
        <taxon>Betaproteobacteria</taxon>
        <taxon>Rhodocyclales</taxon>
        <taxon>Azonexaceae</taxon>
        <taxon>Dechloromonas</taxon>
    </lineage>
</organism>
<dbReference type="Gene3D" id="1.10.150.130">
    <property type="match status" value="1"/>
</dbReference>
<proteinExistence type="predicted"/>
<evidence type="ECO:0000313" key="3">
    <source>
        <dbReference type="EMBL" id="MBK8890761.1"/>
    </source>
</evidence>
<dbReference type="InterPro" id="IPR004107">
    <property type="entry name" value="Integrase_SAM-like_N"/>
</dbReference>
<evidence type="ECO:0000259" key="2">
    <source>
        <dbReference type="Pfam" id="PF13495"/>
    </source>
</evidence>
<reference evidence="3" key="1">
    <citation type="submission" date="2020-10" db="EMBL/GenBank/DDBJ databases">
        <title>Connecting structure to function with the recovery of over 1000 high-quality activated sludge metagenome-assembled genomes encoding full-length rRNA genes using long-read sequencing.</title>
        <authorList>
            <person name="Singleton C.M."/>
            <person name="Petriglieri F."/>
            <person name="Kristensen J.M."/>
            <person name="Kirkegaard R.H."/>
            <person name="Michaelsen T.Y."/>
            <person name="Andersen M.H."/>
            <person name="Karst S.M."/>
            <person name="Dueholm M.S."/>
            <person name="Nielsen P.H."/>
            <person name="Albertsen M."/>
        </authorList>
    </citation>
    <scope>NUCLEOTIDE SEQUENCE</scope>
    <source>
        <strain evidence="3">OdNE_18-Q3-R46-58_BAT3C.305</strain>
    </source>
</reference>